<dbReference type="Proteomes" id="UP001187415">
    <property type="component" value="Unassembled WGS sequence"/>
</dbReference>
<keyword evidence="2" id="KW-1185">Reference proteome</keyword>
<reference evidence="1" key="1">
    <citation type="submission" date="2023-07" db="EMBL/GenBank/DDBJ databases">
        <title>Chromosome-level Genome Assembly of Striped Snakehead (Channa striata).</title>
        <authorList>
            <person name="Liu H."/>
        </authorList>
    </citation>
    <scope>NUCLEOTIDE SEQUENCE</scope>
    <source>
        <strain evidence="1">Gz</strain>
        <tissue evidence="1">Muscle</tissue>
    </source>
</reference>
<dbReference type="AlphaFoldDB" id="A0AA88IJW9"/>
<gene>
    <name evidence="1" type="ORF">Q5P01_026403</name>
</gene>
<sequence>MSSEVPLCILTQDGLSSHGCNWKSHPAITALVVGGLITKTLIKTLRLQIGEACALHVSRRHSRVKARLRLGKPWEIFPSFEPDYMS</sequence>
<organism evidence="1 2">
    <name type="scientific">Channa striata</name>
    <name type="common">Snakehead murrel</name>
    <name type="synonym">Ophicephalus striatus</name>
    <dbReference type="NCBI Taxonomy" id="64152"/>
    <lineage>
        <taxon>Eukaryota</taxon>
        <taxon>Metazoa</taxon>
        <taxon>Chordata</taxon>
        <taxon>Craniata</taxon>
        <taxon>Vertebrata</taxon>
        <taxon>Euteleostomi</taxon>
        <taxon>Actinopterygii</taxon>
        <taxon>Neopterygii</taxon>
        <taxon>Teleostei</taxon>
        <taxon>Neoteleostei</taxon>
        <taxon>Acanthomorphata</taxon>
        <taxon>Anabantaria</taxon>
        <taxon>Anabantiformes</taxon>
        <taxon>Channoidei</taxon>
        <taxon>Channidae</taxon>
        <taxon>Channa</taxon>
    </lineage>
</organism>
<protein>
    <submittedName>
        <fullName evidence="1">Uncharacterized protein</fullName>
    </submittedName>
</protein>
<dbReference type="EMBL" id="JAUPFM010000022">
    <property type="protein sequence ID" value="KAK2815936.1"/>
    <property type="molecule type" value="Genomic_DNA"/>
</dbReference>
<accession>A0AA88IJW9</accession>
<evidence type="ECO:0000313" key="1">
    <source>
        <dbReference type="EMBL" id="KAK2815936.1"/>
    </source>
</evidence>
<proteinExistence type="predicted"/>
<evidence type="ECO:0000313" key="2">
    <source>
        <dbReference type="Proteomes" id="UP001187415"/>
    </source>
</evidence>
<name>A0AA88IJW9_CHASR</name>
<comment type="caution">
    <text evidence="1">The sequence shown here is derived from an EMBL/GenBank/DDBJ whole genome shotgun (WGS) entry which is preliminary data.</text>
</comment>